<evidence type="ECO:0000313" key="3">
    <source>
        <dbReference type="Proteomes" id="UP001257914"/>
    </source>
</evidence>
<comment type="caution">
    <text evidence="2">The sequence shown here is derived from an EMBL/GenBank/DDBJ whole genome shotgun (WGS) entry which is preliminary data.</text>
</comment>
<dbReference type="Pfam" id="PF19588">
    <property type="entry name" value="SxtJ"/>
    <property type="match status" value="1"/>
</dbReference>
<protein>
    <submittedName>
        <fullName evidence="2">SxtJ family membrane protein</fullName>
    </submittedName>
</protein>
<reference evidence="2 3" key="1">
    <citation type="submission" date="2023-10" db="EMBL/GenBank/DDBJ databases">
        <title>Psychrosphaera aquimaarina strain SW33 isolated from seawater.</title>
        <authorList>
            <person name="Bayburt H."/>
            <person name="Kim J.M."/>
            <person name="Choi B.J."/>
            <person name="Jeon C.O."/>
        </authorList>
    </citation>
    <scope>NUCLEOTIDE SEQUENCE [LARGE SCALE GENOMIC DNA]</scope>
    <source>
        <strain evidence="2 3">KCTC 52743</strain>
    </source>
</reference>
<keyword evidence="1" id="KW-0812">Transmembrane</keyword>
<feature type="transmembrane region" description="Helical" evidence="1">
    <location>
        <begin position="39"/>
        <end position="56"/>
    </location>
</feature>
<evidence type="ECO:0000256" key="1">
    <source>
        <dbReference type="SAM" id="Phobius"/>
    </source>
</evidence>
<keyword evidence="1" id="KW-1133">Transmembrane helix</keyword>
<dbReference type="EMBL" id="JAWCUA010000010">
    <property type="protein sequence ID" value="MDU0114447.1"/>
    <property type="molecule type" value="Genomic_DNA"/>
</dbReference>
<proteinExistence type="predicted"/>
<keyword evidence="3" id="KW-1185">Reference proteome</keyword>
<sequence>MLKIDKHDTPQLKKFAVTMSWAFPAVFSIALPWLFSFNFQIWPLVISLLLLSLWAIKPRWIYYPAMVWLTFAGILGWINTRIILTLAFYCLMMPIGLLLRLFNQLQYKNKLAAKATSNYVKCEAKTDKKNLEYPF</sequence>
<accession>A0ABU3R4Q3</accession>
<dbReference type="Proteomes" id="UP001257914">
    <property type="component" value="Unassembled WGS sequence"/>
</dbReference>
<dbReference type="RefSeq" id="WP_315948056.1">
    <property type="nucleotide sequence ID" value="NZ_JAWCUA010000010.1"/>
</dbReference>
<organism evidence="2 3">
    <name type="scientific">Psychrosphaera aquimarina</name>
    <dbReference type="NCBI Taxonomy" id="2044854"/>
    <lineage>
        <taxon>Bacteria</taxon>
        <taxon>Pseudomonadati</taxon>
        <taxon>Pseudomonadota</taxon>
        <taxon>Gammaproteobacteria</taxon>
        <taxon>Alteromonadales</taxon>
        <taxon>Pseudoalteromonadaceae</taxon>
        <taxon>Psychrosphaera</taxon>
    </lineage>
</organism>
<gene>
    <name evidence="2" type="ORF">RT723_15905</name>
</gene>
<keyword evidence="1" id="KW-0472">Membrane</keyword>
<dbReference type="InterPro" id="IPR045781">
    <property type="entry name" value="SxtJ"/>
</dbReference>
<evidence type="ECO:0000313" key="2">
    <source>
        <dbReference type="EMBL" id="MDU0114447.1"/>
    </source>
</evidence>
<name>A0ABU3R4Q3_9GAMM</name>
<feature type="transmembrane region" description="Helical" evidence="1">
    <location>
        <begin position="12"/>
        <end position="33"/>
    </location>
</feature>
<feature type="transmembrane region" description="Helical" evidence="1">
    <location>
        <begin position="84"/>
        <end position="102"/>
    </location>
</feature>